<feature type="compositionally biased region" description="Acidic residues" evidence="1">
    <location>
        <begin position="234"/>
        <end position="247"/>
    </location>
</feature>
<evidence type="ECO:0000313" key="3">
    <source>
        <dbReference type="Proteomes" id="UP000743370"/>
    </source>
</evidence>
<feature type="compositionally biased region" description="Acidic residues" evidence="1">
    <location>
        <begin position="172"/>
        <end position="181"/>
    </location>
</feature>
<comment type="caution">
    <text evidence="2">The sequence shown here is derived from an EMBL/GenBank/DDBJ whole genome shotgun (WGS) entry which is preliminary data.</text>
</comment>
<gene>
    <name evidence="2" type="ORF">HKW66_Vig0178020</name>
</gene>
<dbReference type="PANTHER" id="PTHR45719">
    <property type="entry name" value="GLYCOSYLTRANSFERASE"/>
    <property type="match status" value="1"/>
</dbReference>
<name>A0A8T0JZ19_PHAAN</name>
<accession>A0A8T0JZ19</accession>
<evidence type="ECO:0000313" key="2">
    <source>
        <dbReference type="EMBL" id="KAG2389729.1"/>
    </source>
</evidence>
<feature type="compositionally biased region" description="Low complexity" evidence="1">
    <location>
        <begin position="279"/>
        <end position="290"/>
    </location>
</feature>
<feature type="compositionally biased region" description="Polar residues" evidence="1">
    <location>
        <begin position="194"/>
        <end position="204"/>
    </location>
</feature>
<dbReference type="Proteomes" id="UP000743370">
    <property type="component" value="Unassembled WGS sequence"/>
</dbReference>
<dbReference type="EMBL" id="JABFOF010000007">
    <property type="protein sequence ID" value="KAG2389729.1"/>
    <property type="molecule type" value="Genomic_DNA"/>
</dbReference>
<dbReference type="InterPro" id="IPR044610">
    <property type="entry name" value="GLCAT14A/B/C"/>
</dbReference>
<organism evidence="2 3">
    <name type="scientific">Phaseolus angularis</name>
    <name type="common">Azuki bean</name>
    <name type="synonym">Vigna angularis</name>
    <dbReference type="NCBI Taxonomy" id="3914"/>
    <lineage>
        <taxon>Eukaryota</taxon>
        <taxon>Viridiplantae</taxon>
        <taxon>Streptophyta</taxon>
        <taxon>Embryophyta</taxon>
        <taxon>Tracheophyta</taxon>
        <taxon>Spermatophyta</taxon>
        <taxon>Magnoliopsida</taxon>
        <taxon>eudicotyledons</taxon>
        <taxon>Gunneridae</taxon>
        <taxon>Pentapetalae</taxon>
        <taxon>rosids</taxon>
        <taxon>fabids</taxon>
        <taxon>Fabales</taxon>
        <taxon>Fabaceae</taxon>
        <taxon>Papilionoideae</taxon>
        <taxon>50 kb inversion clade</taxon>
        <taxon>NPAAA clade</taxon>
        <taxon>indigoferoid/millettioid clade</taxon>
        <taxon>Phaseoleae</taxon>
        <taxon>Vigna</taxon>
    </lineage>
</organism>
<feature type="region of interest" description="Disordered" evidence="1">
    <location>
        <begin position="150"/>
        <end position="304"/>
    </location>
</feature>
<dbReference type="AlphaFoldDB" id="A0A8T0JZ19"/>
<dbReference type="GO" id="GO:0015020">
    <property type="term" value="F:glucuronosyltransferase activity"/>
    <property type="evidence" value="ECO:0007669"/>
    <property type="project" value="InterPro"/>
</dbReference>
<protein>
    <submittedName>
        <fullName evidence="2">Beta-glucuronosyltransferase</fullName>
    </submittedName>
</protein>
<dbReference type="PANTHER" id="PTHR45719:SF9">
    <property type="entry name" value="CORE-2_I-BRANCHING BETA-1,6-N-ACETYLGLUCOSAMINYLTRANSFERASE FAMILY PROTEIN"/>
    <property type="match status" value="1"/>
</dbReference>
<proteinExistence type="predicted"/>
<reference evidence="2 3" key="1">
    <citation type="submission" date="2020-05" db="EMBL/GenBank/DDBJ databases">
        <title>Vigna angularis (adzuki bean) Var. LongXiaoDou No. 4 denovo assembly.</title>
        <authorList>
            <person name="Xiang H."/>
        </authorList>
    </citation>
    <scope>NUCLEOTIDE SEQUENCE [LARGE SCALE GENOMIC DNA]</scope>
    <source>
        <tissue evidence="2">Leaf</tissue>
    </source>
</reference>
<feature type="region of interest" description="Disordered" evidence="1">
    <location>
        <begin position="1"/>
        <end position="23"/>
    </location>
</feature>
<sequence length="314" mass="33404">MTPFCVKKDSKKKASHAGPVDDFRHTDASCGHMIKNSDVNEEGAKEKLNQRARPIIIDPALYLSKKSDLALTTQRRTLPTSFKLFSVFHGSTNEFHDLPFIAYTQNENLSSSLKGESPAAAASSSVEKLKASNFPASLLRIASWKKPAAKNGSVTASAKKGKPAAAASSSDLSEESSDEDDVPKTKAVPAAAKNITSSNKKIQPSGSSDSDSDSSSDEDDKKKISATTKLPASSDDDSSEDSDEDDDVKPSATAVSKKKVDSFDSDDSSSDEDNKAAKKVSNAKSVPVSKQPVKTSSTSDSDEEVILFNALFRS</sequence>
<evidence type="ECO:0000256" key="1">
    <source>
        <dbReference type="SAM" id="MobiDB-lite"/>
    </source>
</evidence>